<dbReference type="WBParaSite" id="PS1159_v2.g17947.t1">
    <property type="protein sequence ID" value="PS1159_v2.g17947.t1"/>
    <property type="gene ID" value="PS1159_v2.g17947"/>
</dbReference>
<proteinExistence type="predicted"/>
<evidence type="ECO:0000313" key="1">
    <source>
        <dbReference type="Proteomes" id="UP000887580"/>
    </source>
</evidence>
<dbReference type="Proteomes" id="UP000887580">
    <property type="component" value="Unplaced"/>
</dbReference>
<sequence>MEFIGCSVFVDCGTFGAYQGKVAGVDATTLSLTLSNVMKDGEFVPGNHVLHSAEIVDIKVLKMGTAHDRGEILPQRHSKTVAIKGKFVKNASSESQQSTSKASPIKTQKEKVLYEKSKDIKPVEQMVQTNTSLSDNGFKIMQQLLLAPVSNTAAQVDVEKHLESKIISPPPKQTSTPIASDMLFKQKENQKPKSSPMIPTAAIKILKRGEPFPVQSANGKPQSTNQKCKPEADDAKPQIVNAPSDEQKKERKKNNRKSKKSESEKSQITSESVAELSEGSLSLNTTQSSTTVEAQSSANADSETSLNIEYEKAESVGSVPTPIPGGIKIDPFQLISSLAAPSSVSPTKFATSTPKKMVPQRSLSVNDQPVSKLQYEKFGDFKRFTEKQAPTPCNLNANNQRPRGNTTSPSGVPTKDFVNGYGKVHKRNRELDGPIDHNAFKDDFDFTGNLALMVKEEDEDDSTGDSFEPPAHIRNYRNDENILSDSSRVISWTSTIHEFQHSAFVDTKDGLKIPILTVDEKKKFLNIVAKSLGNEVFNASIADRLTSMILEIVTKNYIEVQNVVVIGSSETSVSLVNRLAMHLSNRKYHSYFVNFTSQIPLHNIEFVDEDHIKTIVQNIQIVILLENVSNKLELSWLNRVALGTDSAHVISLEQDFPQYPFVHSLYLGTLVEQMAQKQKNQNERFVADLGIPFSWFKEEAKNALCEAFSKSTIISI</sequence>
<evidence type="ECO:0000313" key="2">
    <source>
        <dbReference type="WBParaSite" id="PS1159_v2.g17947.t1"/>
    </source>
</evidence>
<reference evidence="2" key="1">
    <citation type="submission" date="2022-11" db="UniProtKB">
        <authorList>
            <consortium name="WormBaseParasite"/>
        </authorList>
    </citation>
    <scope>IDENTIFICATION</scope>
</reference>
<accession>A0AC35FIR7</accession>
<name>A0AC35FIR7_9BILA</name>
<organism evidence="1 2">
    <name type="scientific">Panagrolaimus sp. PS1159</name>
    <dbReference type="NCBI Taxonomy" id="55785"/>
    <lineage>
        <taxon>Eukaryota</taxon>
        <taxon>Metazoa</taxon>
        <taxon>Ecdysozoa</taxon>
        <taxon>Nematoda</taxon>
        <taxon>Chromadorea</taxon>
        <taxon>Rhabditida</taxon>
        <taxon>Tylenchina</taxon>
        <taxon>Panagrolaimomorpha</taxon>
        <taxon>Panagrolaimoidea</taxon>
        <taxon>Panagrolaimidae</taxon>
        <taxon>Panagrolaimus</taxon>
    </lineage>
</organism>
<protein>
    <submittedName>
        <fullName evidence="2">Enhancer of mRNA-decapping protein 3</fullName>
    </submittedName>
</protein>